<name>A0A7J5Y897_DISMA</name>
<dbReference type="AlphaFoldDB" id="A0A7J5Y897"/>
<gene>
    <name evidence="1" type="ORF">F7725_002754</name>
</gene>
<organism evidence="1 2">
    <name type="scientific">Dissostichus mawsoni</name>
    <name type="common">Antarctic cod</name>
    <dbReference type="NCBI Taxonomy" id="36200"/>
    <lineage>
        <taxon>Eukaryota</taxon>
        <taxon>Metazoa</taxon>
        <taxon>Chordata</taxon>
        <taxon>Craniata</taxon>
        <taxon>Vertebrata</taxon>
        <taxon>Euteleostomi</taxon>
        <taxon>Actinopterygii</taxon>
        <taxon>Neopterygii</taxon>
        <taxon>Teleostei</taxon>
        <taxon>Neoteleostei</taxon>
        <taxon>Acanthomorphata</taxon>
        <taxon>Eupercaria</taxon>
        <taxon>Perciformes</taxon>
        <taxon>Notothenioidei</taxon>
        <taxon>Nototheniidae</taxon>
        <taxon>Dissostichus</taxon>
    </lineage>
</organism>
<dbReference type="Proteomes" id="UP000518266">
    <property type="component" value="Unassembled WGS sequence"/>
</dbReference>
<proteinExistence type="predicted"/>
<reference evidence="1 2" key="1">
    <citation type="submission" date="2020-03" db="EMBL/GenBank/DDBJ databases">
        <title>Dissostichus mawsoni Genome sequencing and assembly.</title>
        <authorList>
            <person name="Park H."/>
        </authorList>
    </citation>
    <scope>NUCLEOTIDE SEQUENCE [LARGE SCALE GENOMIC DNA]</scope>
    <source>
        <strain evidence="1">DM0001</strain>
        <tissue evidence="1">Muscle</tissue>
    </source>
</reference>
<protein>
    <submittedName>
        <fullName evidence="1">Uncharacterized protein</fullName>
    </submittedName>
</protein>
<evidence type="ECO:0000313" key="1">
    <source>
        <dbReference type="EMBL" id="KAF3845676.1"/>
    </source>
</evidence>
<evidence type="ECO:0000313" key="2">
    <source>
        <dbReference type="Proteomes" id="UP000518266"/>
    </source>
</evidence>
<sequence>MDVKVVQQRKSLISNKHMGRRASRSAPGMTWMDSREVTMCSTVHAAFSGRTVRRKVKQAVVNSFILHKELHKMRVTPAGRSHTPRRSSALFLCTCIIASPDSLSLPMLDRSQVFSRLKAENDLSHEQVVTGSVRRDDKQRYKLLPGNCYSLSV</sequence>
<comment type="caution">
    <text evidence="1">The sequence shown here is derived from an EMBL/GenBank/DDBJ whole genome shotgun (WGS) entry which is preliminary data.</text>
</comment>
<keyword evidence="2" id="KW-1185">Reference proteome</keyword>
<dbReference type="EMBL" id="JAAKFY010000014">
    <property type="protein sequence ID" value="KAF3845676.1"/>
    <property type="molecule type" value="Genomic_DNA"/>
</dbReference>
<dbReference type="OrthoDB" id="118105at2759"/>
<accession>A0A7J5Y897</accession>